<evidence type="ECO:0000259" key="10">
    <source>
        <dbReference type="Pfam" id="PF02727"/>
    </source>
</evidence>
<dbReference type="InterPro" id="IPR015800">
    <property type="entry name" value="Cu_amine_oxidase_N2"/>
</dbReference>
<feature type="compositionally biased region" description="Acidic residues" evidence="7">
    <location>
        <begin position="11"/>
        <end position="24"/>
    </location>
</feature>
<dbReference type="InterPro" id="IPR016182">
    <property type="entry name" value="Cu_amine_oxidase_N-reg"/>
</dbReference>
<feature type="region of interest" description="Disordered" evidence="7">
    <location>
        <begin position="11"/>
        <end position="31"/>
    </location>
</feature>
<comment type="similarity">
    <text evidence="1 6">Belongs to the copper/topaquinone oxidase family.</text>
</comment>
<evidence type="ECO:0000313" key="13">
    <source>
        <dbReference type="Proteomes" id="UP001431209"/>
    </source>
</evidence>
<dbReference type="EMBL" id="JAOPGA020001603">
    <property type="protein sequence ID" value="KAL0489811.1"/>
    <property type="molecule type" value="Genomic_DNA"/>
</dbReference>
<accession>A0AAW2ZKY4</accession>
<comment type="caution">
    <text evidence="12">The sequence shown here is derived from an EMBL/GenBank/DDBJ whole genome shotgun (WGS) entry which is preliminary data.</text>
</comment>
<evidence type="ECO:0000256" key="4">
    <source>
        <dbReference type="ARBA" id="ARBA00023002"/>
    </source>
</evidence>
<comment type="PTM">
    <text evidence="6">Topaquinone (TPQ) is generated by copper-dependent autoxidation of a specific tyrosyl residue.</text>
</comment>
<feature type="domain" description="Copper amine oxidase N3-terminal" evidence="11">
    <location>
        <begin position="196"/>
        <end position="289"/>
    </location>
</feature>
<dbReference type="Proteomes" id="UP001431209">
    <property type="component" value="Unassembled WGS sequence"/>
</dbReference>
<dbReference type="Gene3D" id="2.70.98.20">
    <property type="entry name" value="Copper amine oxidase, catalytic domain"/>
    <property type="match status" value="1"/>
</dbReference>
<feature type="transmembrane region" description="Helical" evidence="8">
    <location>
        <begin position="52"/>
        <end position="72"/>
    </location>
</feature>
<keyword evidence="5 6" id="KW-0186">Copper</keyword>
<comment type="cofactor">
    <cofactor evidence="6">
        <name>Cu cation</name>
        <dbReference type="ChEBI" id="CHEBI:23378"/>
    </cofactor>
    <text evidence="6">Contains 1 topaquinone per subunit.</text>
</comment>
<keyword evidence="2 6" id="KW-0479">Metal-binding</keyword>
<keyword evidence="8" id="KW-0472">Membrane</keyword>
<evidence type="ECO:0000256" key="6">
    <source>
        <dbReference type="RuleBase" id="RU000672"/>
    </source>
</evidence>
<dbReference type="Pfam" id="PF02728">
    <property type="entry name" value="Cu_amine_oxidN3"/>
    <property type="match status" value="1"/>
</dbReference>
<dbReference type="GO" id="GO:0009308">
    <property type="term" value="P:amine metabolic process"/>
    <property type="evidence" value="ECO:0007669"/>
    <property type="project" value="UniProtKB-UniRule"/>
</dbReference>
<dbReference type="GO" id="GO:0005507">
    <property type="term" value="F:copper ion binding"/>
    <property type="evidence" value="ECO:0007669"/>
    <property type="project" value="InterPro"/>
</dbReference>
<evidence type="ECO:0000259" key="9">
    <source>
        <dbReference type="Pfam" id="PF01179"/>
    </source>
</evidence>
<gene>
    <name evidence="12" type="ORF">AKO1_009258</name>
</gene>
<evidence type="ECO:0000313" key="12">
    <source>
        <dbReference type="EMBL" id="KAL0489811.1"/>
    </source>
</evidence>
<name>A0AAW2ZKY4_9EUKA</name>
<evidence type="ECO:0000256" key="2">
    <source>
        <dbReference type="ARBA" id="ARBA00022723"/>
    </source>
</evidence>
<dbReference type="InterPro" id="IPR015802">
    <property type="entry name" value="Cu_amine_oxidase_N3"/>
</dbReference>
<dbReference type="InterPro" id="IPR036460">
    <property type="entry name" value="Cu_amine_oxidase_C_sf"/>
</dbReference>
<evidence type="ECO:0000259" key="11">
    <source>
        <dbReference type="Pfam" id="PF02728"/>
    </source>
</evidence>
<dbReference type="EC" id="1.4.3.-" evidence="6"/>
<dbReference type="SUPFAM" id="SSF54416">
    <property type="entry name" value="Amine oxidase N-terminal region"/>
    <property type="match status" value="2"/>
</dbReference>
<dbReference type="Pfam" id="PF01179">
    <property type="entry name" value="Cu_amine_oxid"/>
    <property type="match status" value="1"/>
</dbReference>
<dbReference type="Pfam" id="PF02727">
    <property type="entry name" value="Cu_amine_oxidN2"/>
    <property type="match status" value="1"/>
</dbReference>
<protein>
    <recommendedName>
        <fullName evidence="6">Amine oxidase</fullName>
        <ecNumber evidence="6">1.4.3.-</ecNumber>
    </recommendedName>
</protein>
<proteinExistence type="inferred from homology"/>
<keyword evidence="4 6" id="KW-0560">Oxidoreductase</keyword>
<evidence type="ECO:0000256" key="8">
    <source>
        <dbReference type="SAM" id="Phobius"/>
    </source>
</evidence>
<dbReference type="AlphaFoldDB" id="A0AAW2ZKY4"/>
<reference evidence="12 13" key="1">
    <citation type="submission" date="2024-03" db="EMBL/GenBank/DDBJ databases">
        <title>The Acrasis kona genome and developmental transcriptomes reveal deep origins of eukaryotic multicellular pathways.</title>
        <authorList>
            <person name="Sheikh S."/>
            <person name="Fu C.-J."/>
            <person name="Brown M.W."/>
            <person name="Baldauf S.L."/>
        </authorList>
    </citation>
    <scope>NUCLEOTIDE SEQUENCE [LARGE SCALE GENOMIC DNA]</scope>
    <source>
        <strain evidence="12 13">ATCC MYA-3509</strain>
    </source>
</reference>
<dbReference type="Gene3D" id="3.10.450.40">
    <property type="match status" value="2"/>
</dbReference>
<sequence>MNVQQVHEVELVEDNECNDSDDSEGTGPLINKTVPYKDATSRLDSKIVRTGLTIFNVAIFIGTVFLCFNIFMQRKSPLTSGILNTTSSITSGQNPHPLDPLTAGEIGVAVSVLNTYTSNQTPALSGGLYSLVTILEPTKASVLQWNTSVSINRKALVVYLTKPFGTTHTYEATVSITDQQVIDFKNITSTIKGQAPITSTETQDLLNVLKQNPAWTNAIALRGYGTQTPLTSFSELSCFPRGSSKTNNTDRLVWVECYHSSSNVWLTPVEGLSALVDICNNKVIQVIDDGVSPSRTVRSINRNRPVFSEVLSYQPGGPSFTISGHFVQWDGWKFHLKQDFKAGLVLSLVTFFDRNVMYQAYLSELITQHTDPYLGKMHREGLEIAEFGLGTFMVDVGSSCPSHAHKMTVEFATSNGGTRSVVGGACIFETYNGLLILRAKYSIRSFDYTFDIEFERGGSINYKVAVDGTGVIFTTHDREQFIVSANTSLYQSDHFFTFYLDIDVESDHNNAFMVKRREEVSKNGGTVFSKSGQYIHDTGAAKRNIDPSIIEFWAFVKVGAFNTATGNNVCYELQPGPHRHPFVTAGRTEYAGHHIWVTEFNDNKKFPAGSYANQGHGDGLVEWAKTPSNIYKSDIVAWYTMGVTNYPRQEDYPYVKKMVSEFKIVPYNFFEDNVSVNTYNK</sequence>
<keyword evidence="13" id="KW-1185">Reference proteome</keyword>
<evidence type="ECO:0000256" key="7">
    <source>
        <dbReference type="SAM" id="MobiDB-lite"/>
    </source>
</evidence>
<dbReference type="InterPro" id="IPR015798">
    <property type="entry name" value="Cu_amine_oxidase_C"/>
</dbReference>
<dbReference type="PANTHER" id="PTHR10638:SF89">
    <property type="entry name" value="AMINE OXIDASE"/>
    <property type="match status" value="1"/>
</dbReference>
<evidence type="ECO:0000256" key="1">
    <source>
        <dbReference type="ARBA" id="ARBA00007983"/>
    </source>
</evidence>
<evidence type="ECO:0000256" key="3">
    <source>
        <dbReference type="ARBA" id="ARBA00022772"/>
    </source>
</evidence>
<dbReference type="GO" id="GO:0048038">
    <property type="term" value="F:quinone binding"/>
    <property type="evidence" value="ECO:0007669"/>
    <property type="project" value="InterPro"/>
</dbReference>
<dbReference type="PANTHER" id="PTHR10638">
    <property type="entry name" value="COPPER AMINE OXIDASE"/>
    <property type="match status" value="1"/>
</dbReference>
<dbReference type="InterPro" id="IPR000269">
    <property type="entry name" value="Cu_amine_oxidase"/>
</dbReference>
<evidence type="ECO:0000256" key="5">
    <source>
        <dbReference type="ARBA" id="ARBA00023008"/>
    </source>
</evidence>
<keyword evidence="8" id="KW-1133">Transmembrane helix</keyword>
<dbReference type="GO" id="GO:0008131">
    <property type="term" value="F:primary methylamine oxidase activity"/>
    <property type="evidence" value="ECO:0007669"/>
    <property type="project" value="InterPro"/>
</dbReference>
<keyword evidence="3 6" id="KW-0801">TPQ</keyword>
<organism evidence="12 13">
    <name type="scientific">Acrasis kona</name>
    <dbReference type="NCBI Taxonomy" id="1008807"/>
    <lineage>
        <taxon>Eukaryota</taxon>
        <taxon>Discoba</taxon>
        <taxon>Heterolobosea</taxon>
        <taxon>Tetramitia</taxon>
        <taxon>Eutetramitia</taxon>
        <taxon>Acrasidae</taxon>
        <taxon>Acrasis</taxon>
    </lineage>
</organism>
<feature type="domain" description="Copper amine oxidase catalytic" evidence="9">
    <location>
        <begin position="435"/>
        <end position="675"/>
    </location>
</feature>
<feature type="domain" description="Copper amine oxidase N2-terminal" evidence="10">
    <location>
        <begin position="96"/>
        <end position="182"/>
    </location>
</feature>
<dbReference type="SUPFAM" id="SSF49998">
    <property type="entry name" value="Amine oxidase catalytic domain"/>
    <property type="match status" value="1"/>
</dbReference>
<keyword evidence="8" id="KW-0812">Transmembrane</keyword>